<evidence type="ECO:0000256" key="2">
    <source>
        <dbReference type="ARBA" id="ARBA00004167"/>
    </source>
</evidence>
<evidence type="ECO:0000256" key="9">
    <source>
        <dbReference type="ARBA" id="ARBA00022989"/>
    </source>
</evidence>
<dbReference type="GO" id="GO:0051301">
    <property type="term" value="P:cell division"/>
    <property type="evidence" value="ECO:0007669"/>
    <property type="project" value="InterPro"/>
</dbReference>
<evidence type="ECO:0000256" key="7">
    <source>
        <dbReference type="ARBA" id="ARBA00022960"/>
    </source>
</evidence>
<feature type="transmembrane region" description="Helical" evidence="12">
    <location>
        <begin position="6"/>
        <end position="28"/>
    </location>
</feature>
<sequence length="937" mass="98528">MHPGGWVIDPWIVIAAAVLVGLGLLNLLALGMTEHAVRHGAIGFAGLVAMVLLARLRVQALPRLAWGVYLAAVLMLLAVPLVGDKVKGAQRWLDFGVISVQPSDVAKLGVLLLLVHQLARGYSWWRLWSALAFAAVPVGLVATQPDLSTAAVIAALALFTVILARVPLLPLLPIFGIALAALPLVLLVLRPYQLDRLESFASGARDASGAGWAALQAEIAIAAGGLFGRAGDPLFDLRASYVPESEHDLAFASVVHAWGLLAGVAVIAAVLVLVWRAALASRMTRSPEAALIAAGVAAMFGLHAFVSIAANLTLLPHTGLPIPLFSYGGTTATVHFVALGLVLAARRDGLDRPLWAPAPPKRRHPRWARTGAVLLSANLAAMSWFAWHVQSARGDELRQTSEEQMTRCIRLPAERGDIRDRTGELLATNQERSEVHVVPGLFPEGDSDAIARLAGIVDKPAGELADAVERVSESSELHVEIATVRPEVGDRLAESELPGVLVMPSQRRDYPLGSMLGPTLGFVGVGTPADMSRQPSLALGSVVGRAGLEQQYDAILRGTDGWQCVYVEPDGRPAAAAGRTDPVPGEHLRLHLDADMQRVANEALADAIEESGGDLGGAVAMDARTGAVLAKASVPAYDNNVYVPPINDAELASEMDGSGLPMIDHVSQVPVAPGSTFKIVVAAANAVYDAVPPDRVVPTGASFSLGGHTFDNWRPMGPHDLVDAIAMSDNVYFYKLALELGPEKIATVAEELGVGRPTGIDLPGEKAGFLGTPDSVHQVGGNWYTGSTVLMGIGQGPLTVTPLHSALWTSGLATGHIVTPQLAAAFGDESFTELETEEPRELSFADKLDPVLEGMRASAERGTAGQLNELPISSVAKTGTAEDPSSPNGEPHAWFTAVAPAEEPEIVVSTFVRGGGFGSQTSGPVVTAILEHYIDNR</sequence>
<evidence type="ECO:0000259" key="13">
    <source>
        <dbReference type="Pfam" id="PF00905"/>
    </source>
</evidence>
<feature type="transmembrane region" description="Helical" evidence="12">
    <location>
        <begin position="64"/>
        <end position="83"/>
    </location>
</feature>
<keyword evidence="5" id="KW-1003">Cell membrane</keyword>
<dbReference type="InterPro" id="IPR036138">
    <property type="entry name" value="PBP_dimer_sf"/>
</dbReference>
<dbReference type="PANTHER" id="PTHR30627:SF2">
    <property type="entry name" value="PEPTIDOGLYCAN D,D-TRANSPEPTIDASE MRDA"/>
    <property type="match status" value="1"/>
</dbReference>
<dbReference type="Gene3D" id="3.90.1310.10">
    <property type="entry name" value="Penicillin-binding protein 2a (Domain 2)"/>
    <property type="match status" value="1"/>
</dbReference>
<dbReference type="GO" id="GO:0071972">
    <property type="term" value="F:peptidoglycan L,D-transpeptidase activity"/>
    <property type="evidence" value="ECO:0007669"/>
    <property type="project" value="TreeGrafter"/>
</dbReference>
<dbReference type="InterPro" id="IPR005311">
    <property type="entry name" value="PBP_dimer"/>
</dbReference>
<dbReference type="Pfam" id="PF03717">
    <property type="entry name" value="PBP_dimer"/>
    <property type="match status" value="1"/>
</dbReference>
<evidence type="ECO:0000313" key="16">
    <source>
        <dbReference type="Proteomes" id="UP000582974"/>
    </source>
</evidence>
<dbReference type="Pfam" id="PF01098">
    <property type="entry name" value="FTSW_RODA_SPOVE"/>
    <property type="match status" value="1"/>
</dbReference>
<keyword evidence="11" id="KW-0961">Cell wall biogenesis/degradation</keyword>
<dbReference type="EMBL" id="JACCKD010000003">
    <property type="protein sequence ID" value="MBA0126108.1"/>
    <property type="molecule type" value="Genomic_DNA"/>
</dbReference>
<accession>A0A838A9B7</accession>
<keyword evidence="8" id="KW-0573">Peptidoglycan synthesis</keyword>
<feature type="transmembrane region" description="Helical" evidence="12">
    <location>
        <begin position="149"/>
        <end position="166"/>
    </location>
</feature>
<keyword evidence="16" id="KW-1185">Reference proteome</keyword>
<dbReference type="SUPFAM" id="SSF56519">
    <property type="entry name" value="Penicillin binding protein dimerisation domain"/>
    <property type="match status" value="1"/>
</dbReference>
<dbReference type="Pfam" id="PF00905">
    <property type="entry name" value="Transpeptidase"/>
    <property type="match status" value="1"/>
</dbReference>
<gene>
    <name evidence="15" type="ORF">H0B56_11205</name>
</gene>
<dbReference type="GO" id="GO:0071555">
    <property type="term" value="P:cell wall organization"/>
    <property type="evidence" value="ECO:0007669"/>
    <property type="project" value="UniProtKB-KW"/>
</dbReference>
<evidence type="ECO:0000256" key="5">
    <source>
        <dbReference type="ARBA" id="ARBA00022475"/>
    </source>
</evidence>
<comment type="subcellular location">
    <subcellularLocation>
        <location evidence="3">Cell membrane</location>
    </subcellularLocation>
    <subcellularLocation>
        <location evidence="1">Membrane</location>
        <topology evidence="1">Multi-pass membrane protein</topology>
    </subcellularLocation>
    <subcellularLocation>
        <location evidence="2">Membrane</location>
        <topology evidence="2">Single-pass membrane protein</topology>
    </subcellularLocation>
</comment>
<comment type="caution">
    <text evidence="15">The sequence shown here is derived from an EMBL/GenBank/DDBJ whole genome shotgun (WGS) entry which is preliminary data.</text>
</comment>
<dbReference type="GO" id="GO:0005886">
    <property type="term" value="C:plasma membrane"/>
    <property type="evidence" value="ECO:0007669"/>
    <property type="project" value="UniProtKB-SubCell"/>
</dbReference>
<evidence type="ECO:0000256" key="10">
    <source>
        <dbReference type="ARBA" id="ARBA00023136"/>
    </source>
</evidence>
<keyword evidence="10 12" id="KW-0472">Membrane</keyword>
<evidence type="ECO:0000256" key="4">
    <source>
        <dbReference type="ARBA" id="ARBA00007171"/>
    </source>
</evidence>
<organism evidence="15 16">
    <name type="scientific">Haloechinothrix aidingensis</name>
    <dbReference type="NCBI Taxonomy" id="2752311"/>
    <lineage>
        <taxon>Bacteria</taxon>
        <taxon>Bacillati</taxon>
        <taxon>Actinomycetota</taxon>
        <taxon>Actinomycetes</taxon>
        <taxon>Pseudonocardiales</taxon>
        <taxon>Pseudonocardiaceae</taxon>
        <taxon>Haloechinothrix</taxon>
    </lineage>
</organism>
<evidence type="ECO:0000256" key="11">
    <source>
        <dbReference type="ARBA" id="ARBA00023316"/>
    </source>
</evidence>
<dbReference type="SUPFAM" id="SSF56601">
    <property type="entry name" value="beta-lactamase/transpeptidase-like"/>
    <property type="match status" value="1"/>
</dbReference>
<feature type="transmembrane region" description="Helical" evidence="12">
    <location>
        <begin position="289"/>
        <end position="312"/>
    </location>
</feature>
<dbReference type="Proteomes" id="UP000582974">
    <property type="component" value="Unassembled WGS sequence"/>
</dbReference>
<dbReference type="GO" id="GO:0008658">
    <property type="term" value="F:penicillin binding"/>
    <property type="evidence" value="ECO:0007669"/>
    <property type="project" value="InterPro"/>
</dbReference>
<dbReference type="PANTHER" id="PTHR30627">
    <property type="entry name" value="PEPTIDOGLYCAN D,D-TRANSPEPTIDASE"/>
    <property type="match status" value="1"/>
</dbReference>
<name>A0A838A9B7_9PSEU</name>
<feature type="transmembrane region" description="Helical" evidence="12">
    <location>
        <begin position="40"/>
        <end position="58"/>
    </location>
</feature>
<dbReference type="AlphaFoldDB" id="A0A838A9B7"/>
<evidence type="ECO:0000256" key="6">
    <source>
        <dbReference type="ARBA" id="ARBA00022692"/>
    </source>
</evidence>
<feature type="domain" description="Penicillin-binding protein transpeptidase" evidence="13">
    <location>
        <begin position="616"/>
        <end position="931"/>
    </location>
</feature>
<feature type="domain" description="Penicillin-binding protein dimerisation" evidence="14">
    <location>
        <begin position="411"/>
        <end position="573"/>
    </location>
</feature>
<dbReference type="InterPro" id="IPR012338">
    <property type="entry name" value="Beta-lactam/transpept-like"/>
</dbReference>
<feature type="transmembrane region" description="Helical" evidence="12">
    <location>
        <begin position="172"/>
        <end position="189"/>
    </location>
</feature>
<keyword evidence="9 12" id="KW-1133">Transmembrane helix</keyword>
<proteinExistence type="inferred from homology"/>
<evidence type="ECO:0000256" key="12">
    <source>
        <dbReference type="SAM" id="Phobius"/>
    </source>
</evidence>
<dbReference type="Gene3D" id="3.40.710.10">
    <property type="entry name" value="DD-peptidase/beta-lactamase superfamily"/>
    <property type="match status" value="1"/>
</dbReference>
<dbReference type="GO" id="GO:0008360">
    <property type="term" value="P:regulation of cell shape"/>
    <property type="evidence" value="ECO:0007669"/>
    <property type="project" value="UniProtKB-KW"/>
</dbReference>
<feature type="transmembrane region" description="Helical" evidence="12">
    <location>
        <begin position="125"/>
        <end position="142"/>
    </location>
</feature>
<dbReference type="GO" id="GO:0009252">
    <property type="term" value="P:peptidoglycan biosynthetic process"/>
    <property type="evidence" value="ECO:0007669"/>
    <property type="project" value="UniProtKB-KW"/>
</dbReference>
<protein>
    <submittedName>
        <fullName evidence="15">FtsW/RodA/SpoVE family cell cycle protein</fullName>
    </submittedName>
</protein>
<keyword evidence="7" id="KW-0133">Cell shape</keyword>
<feature type="transmembrane region" description="Helical" evidence="12">
    <location>
        <begin position="250"/>
        <end position="277"/>
    </location>
</feature>
<dbReference type="InterPro" id="IPR001460">
    <property type="entry name" value="PCN-bd_Tpept"/>
</dbReference>
<evidence type="ECO:0000313" key="15">
    <source>
        <dbReference type="EMBL" id="MBA0126108.1"/>
    </source>
</evidence>
<feature type="transmembrane region" description="Helical" evidence="12">
    <location>
        <begin position="324"/>
        <end position="345"/>
    </location>
</feature>
<dbReference type="InterPro" id="IPR001182">
    <property type="entry name" value="FtsW/RodA"/>
</dbReference>
<dbReference type="InterPro" id="IPR050515">
    <property type="entry name" value="Beta-lactam/transpept"/>
</dbReference>
<reference evidence="15 16" key="1">
    <citation type="submission" date="2020-07" db="EMBL/GenBank/DDBJ databases">
        <title>Genome of Haloechinothrix sp.</title>
        <authorList>
            <person name="Tang S.-K."/>
            <person name="Yang L."/>
            <person name="Zhu W.-Y."/>
        </authorList>
    </citation>
    <scope>NUCLEOTIDE SEQUENCE [LARGE SCALE GENOMIC DNA]</scope>
    <source>
        <strain evidence="15 16">YIM 98757</strain>
    </source>
</reference>
<evidence type="ECO:0000256" key="3">
    <source>
        <dbReference type="ARBA" id="ARBA00004236"/>
    </source>
</evidence>
<keyword evidence="6 12" id="KW-0812">Transmembrane</keyword>
<comment type="similarity">
    <text evidence="4">Belongs to the transpeptidase family.</text>
</comment>
<feature type="transmembrane region" description="Helical" evidence="12">
    <location>
        <begin position="366"/>
        <end position="387"/>
    </location>
</feature>
<evidence type="ECO:0000256" key="1">
    <source>
        <dbReference type="ARBA" id="ARBA00004141"/>
    </source>
</evidence>
<evidence type="ECO:0000259" key="14">
    <source>
        <dbReference type="Pfam" id="PF03717"/>
    </source>
</evidence>
<evidence type="ECO:0000256" key="8">
    <source>
        <dbReference type="ARBA" id="ARBA00022984"/>
    </source>
</evidence>